<name>A0A917DJZ2_9SPHN</name>
<sequence length="74" mass="7830">MSKTRDPAAAKWAAIQAIRVSGIVIFIYGVAAAGGKAPWFSGAPTEWAWALALVGAADAFLMPLLLARLWSSDR</sequence>
<proteinExistence type="predicted"/>
<protein>
    <submittedName>
        <fullName evidence="2">Uncharacterized protein</fullName>
    </submittedName>
</protein>
<organism evidence="2 3">
    <name type="scientific">Croceicoccus pelagius</name>
    <dbReference type="NCBI Taxonomy" id="1703341"/>
    <lineage>
        <taxon>Bacteria</taxon>
        <taxon>Pseudomonadati</taxon>
        <taxon>Pseudomonadota</taxon>
        <taxon>Alphaproteobacteria</taxon>
        <taxon>Sphingomonadales</taxon>
        <taxon>Erythrobacteraceae</taxon>
        <taxon>Croceicoccus</taxon>
    </lineage>
</organism>
<evidence type="ECO:0000256" key="1">
    <source>
        <dbReference type="SAM" id="Phobius"/>
    </source>
</evidence>
<accession>A0A917DJZ2</accession>
<keyword evidence="3" id="KW-1185">Reference proteome</keyword>
<dbReference type="RefSeq" id="WP_066766398.1">
    <property type="nucleotide sequence ID" value="NZ_BMIO01000004.1"/>
</dbReference>
<dbReference type="EMBL" id="BMIO01000004">
    <property type="protein sequence ID" value="GGD42296.1"/>
    <property type="molecule type" value="Genomic_DNA"/>
</dbReference>
<keyword evidence="1" id="KW-0812">Transmembrane</keyword>
<reference evidence="2 3" key="1">
    <citation type="journal article" date="2014" name="Int. J. Syst. Evol. Microbiol.">
        <title>Complete genome sequence of Corynebacterium casei LMG S-19264T (=DSM 44701T), isolated from a smear-ripened cheese.</title>
        <authorList>
            <consortium name="US DOE Joint Genome Institute (JGI-PGF)"/>
            <person name="Walter F."/>
            <person name="Albersmeier A."/>
            <person name="Kalinowski J."/>
            <person name="Ruckert C."/>
        </authorList>
    </citation>
    <scope>NUCLEOTIDE SEQUENCE [LARGE SCALE GENOMIC DNA]</scope>
    <source>
        <strain evidence="2 3">CGMCC 1.15358</strain>
    </source>
</reference>
<dbReference type="Proteomes" id="UP000598997">
    <property type="component" value="Unassembled WGS sequence"/>
</dbReference>
<feature type="transmembrane region" description="Helical" evidence="1">
    <location>
        <begin position="47"/>
        <end position="70"/>
    </location>
</feature>
<keyword evidence="1" id="KW-1133">Transmembrane helix</keyword>
<dbReference type="AlphaFoldDB" id="A0A917DJZ2"/>
<feature type="transmembrane region" description="Helical" evidence="1">
    <location>
        <begin position="12"/>
        <end position="35"/>
    </location>
</feature>
<comment type="caution">
    <text evidence="2">The sequence shown here is derived from an EMBL/GenBank/DDBJ whole genome shotgun (WGS) entry which is preliminary data.</text>
</comment>
<dbReference type="OrthoDB" id="7433297at2"/>
<evidence type="ECO:0000313" key="3">
    <source>
        <dbReference type="Proteomes" id="UP000598997"/>
    </source>
</evidence>
<keyword evidence="1" id="KW-0472">Membrane</keyword>
<gene>
    <name evidence="2" type="ORF">GCM10010989_15360</name>
</gene>
<evidence type="ECO:0000313" key="2">
    <source>
        <dbReference type="EMBL" id="GGD42296.1"/>
    </source>
</evidence>